<dbReference type="PANTHER" id="PTHR33653">
    <property type="entry name" value="RIBONUCLEASE VAPC2"/>
    <property type="match status" value="1"/>
</dbReference>
<keyword evidence="5 8" id="KW-0378">Hydrolase</keyword>
<dbReference type="RefSeq" id="WP_070947866.1">
    <property type="nucleotide sequence ID" value="NZ_MLIQ01000042.1"/>
</dbReference>
<comment type="cofactor">
    <cofactor evidence="1 8">
        <name>Mg(2+)</name>
        <dbReference type="ChEBI" id="CHEBI:18420"/>
    </cofactor>
</comment>
<evidence type="ECO:0000313" key="11">
    <source>
        <dbReference type="Proteomes" id="UP000180043"/>
    </source>
</evidence>
<dbReference type="EC" id="3.1.-.-" evidence="8"/>
<feature type="binding site" evidence="8">
    <location>
        <position position="99"/>
    </location>
    <ligand>
        <name>Mg(2+)</name>
        <dbReference type="ChEBI" id="CHEBI:18420"/>
    </ligand>
</feature>
<evidence type="ECO:0000259" key="9">
    <source>
        <dbReference type="Pfam" id="PF01850"/>
    </source>
</evidence>
<comment type="caution">
    <text evidence="10">The sequence shown here is derived from an EMBL/GenBank/DDBJ whole genome shotgun (WGS) entry which is preliminary data.</text>
</comment>
<evidence type="ECO:0000256" key="7">
    <source>
        <dbReference type="ARBA" id="ARBA00038093"/>
    </source>
</evidence>
<keyword evidence="4 8" id="KW-0479">Metal-binding</keyword>
<comment type="similarity">
    <text evidence="7 8">Belongs to the PINc/VapC protein family.</text>
</comment>
<protein>
    <recommendedName>
        <fullName evidence="8">Ribonuclease VapC</fullName>
        <shortName evidence="8">RNase VapC</shortName>
        <ecNumber evidence="8">3.1.-.-</ecNumber>
    </recommendedName>
    <alternativeName>
        <fullName evidence="8">Toxin VapC</fullName>
    </alternativeName>
</protein>
<dbReference type="GO" id="GO:0000287">
    <property type="term" value="F:magnesium ion binding"/>
    <property type="evidence" value="ECO:0007669"/>
    <property type="project" value="UniProtKB-UniRule"/>
</dbReference>
<dbReference type="SUPFAM" id="SSF88723">
    <property type="entry name" value="PIN domain-like"/>
    <property type="match status" value="1"/>
</dbReference>
<evidence type="ECO:0000256" key="4">
    <source>
        <dbReference type="ARBA" id="ARBA00022723"/>
    </source>
</evidence>
<dbReference type="InterPro" id="IPR029060">
    <property type="entry name" value="PIN-like_dom_sf"/>
</dbReference>
<evidence type="ECO:0000256" key="6">
    <source>
        <dbReference type="ARBA" id="ARBA00022842"/>
    </source>
</evidence>
<evidence type="ECO:0000256" key="5">
    <source>
        <dbReference type="ARBA" id="ARBA00022801"/>
    </source>
</evidence>
<dbReference type="GO" id="GO:0016787">
    <property type="term" value="F:hydrolase activity"/>
    <property type="evidence" value="ECO:0007669"/>
    <property type="project" value="UniProtKB-KW"/>
</dbReference>
<dbReference type="InterPro" id="IPR050556">
    <property type="entry name" value="Type_II_TA_system_RNase"/>
</dbReference>
<dbReference type="GO" id="GO:0090729">
    <property type="term" value="F:toxin activity"/>
    <property type="evidence" value="ECO:0007669"/>
    <property type="project" value="UniProtKB-KW"/>
</dbReference>
<evidence type="ECO:0000256" key="2">
    <source>
        <dbReference type="ARBA" id="ARBA00022649"/>
    </source>
</evidence>
<gene>
    <name evidence="8" type="primary">vapC</name>
    <name evidence="10" type="ORF">BKG82_26705</name>
</gene>
<dbReference type="PANTHER" id="PTHR33653:SF1">
    <property type="entry name" value="RIBONUCLEASE VAPC2"/>
    <property type="match status" value="1"/>
</dbReference>
<dbReference type="InterPro" id="IPR002716">
    <property type="entry name" value="PIN_dom"/>
</dbReference>
<organism evidence="10 11">
    <name type="scientific">Mycobacteroides chelonae</name>
    <name type="common">Mycobacterium chelonae</name>
    <dbReference type="NCBI Taxonomy" id="1774"/>
    <lineage>
        <taxon>Bacteria</taxon>
        <taxon>Bacillati</taxon>
        <taxon>Actinomycetota</taxon>
        <taxon>Actinomycetes</taxon>
        <taxon>Mycobacteriales</taxon>
        <taxon>Mycobacteriaceae</taxon>
        <taxon>Mycobacteroides</taxon>
    </lineage>
</organism>
<proteinExistence type="inferred from homology"/>
<feature type="binding site" evidence="8">
    <location>
        <position position="4"/>
    </location>
    <ligand>
        <name>Mg(2+)</name>
        <dbReference type="ChEBI" id="CHEBI:18420"/>
    </ligand>
</feature>
<sequence length="143" mass="15286">MIVDSSALIALIQKEPAAEQVAAVLAGARSLVISAATLTETLIVLTARRGPVARTVFDRLSTEINLGVAQYTVEHAYAAQRAYLHFGRARHPAGLNFGDCMSYATAQLAHEPLLAIGDDFSQTDLEFGDGIVGYWPTPLTTVD</sequence>
<feature type="domain" description="PIN" evidence="9">
    <location>
        <begin position="1"/>
        <end position="124"/>
    </location>
</feature>
<dbReference type="CDD" id="cd09871">
    <property type="entry name" value="PIN_MtVapC28-VapC30-like"/>
    <property type="match status" value="1"/>
</dbReference>
<keyword evidence="6 8" id="KW-0460">Magnesium</keyword>
<dbReference type="GO" id="GO:0004540">
    <property type="term" value="F:RNA nuclease activity"/>
    <property type="evidence" value="ECO:0007669"/>
    <property type="project" value="InterPro"/>
</dbReference>
<dbReference type="EMBL" id="MLIQ01000042">
    <property type="protein sequence ID" value="OHU47248.1"/>
    <property type="molecule type" value="Genomic_DNA"/>
</dbReference>
<keyword evidence="3 8" id="KW-0540">Nuclease</keyword>
<dbReference type="Gene3D" id="3.40.50.1010">
    <property type="entry name" value="5'-nuclease"/>
    <property type="match status" value="1"/>
</dbReference>
<dbReference type="HAMAP" id="MF_00265">
    <property type="entry name" value="VapC_Nob1"/>
    <property type="match status" value="1"/>
</dbReference>
<name>A0A1S1LCV3_MYCCH</name>
<evidence type="ECO:0000256" key="3">
    <source>
        <dbReference type="ARBA" id="ARBA00022722"/>
    </source>
</evidence>
<dbReference type="InterPro" id="IPR022907">
    <property type="entry name" value="VapC_family"/>
</dbReference>
<accession>A0A1S1LCV3</accession>
<dbReference type="AlphaFoldDB" id="A0A1S1LCV3"/>
<reference evidence="10 11" key="1">
    <citation type="submission" date="2016-10" db="EMBL/GenBank/DDBJ databases">
        <title>Evaluation of Human, Veterinary and Environmental Mycobacterium chelonae Isolates by Core Genome Phylogenomic Analysis, Targeted Gene Comparison, and Anti-microbial Susceptibility Patterns: A Tale of Mistaken Identities.</title>
        <authorList>
            <person name="Fogelson S.B."/>
            <person name="Camus A.C."/>
            <person name="Lorenz W."/>
            <person name="Vasireddy R."/>
            <person name="Vasireddy S."/>
            <person name="Smith T."/>
            <person name="Brown-Elliott B.A."/>
            <person name="Wallace R.J.Jr."/>
            <person name="Hasan N.A."/>
            <person name="Reischl U."/>
            <person name="Sanchez S."/>
        </authorList>
    </citation>
    <scope>NUCLEOTIDE SEQUENCE [LARGE SCALE GENOMIC DNA]</scope>
    <source>
        <strain evidence="10 11">15515</strain>
    </source>
</reference>
<keyword evidence="2 8" id="KW-1277">Toxin-antitoxin system</keyword>
<evidence type="ECO:0000313" key="10">
    <source>
        <dbReference type="EMBL" id="OHU47248.1"/>
    </source>
</evidence>
<keyword evidence="8" id="KW-0800">Toxin</keyword>
<evidence type="ECO:0000256" key="1">
    <source>
        <dbReference type="ARBA" id="ARBA00001946"/>
    </source>
</evidence>
<comment type="function">
    <text evidence="8">Toxic component of a toxin-antitoxin (TA) system. An RNase.</text>
</comment>
<evidence type="ECO:0000256" key="8">
    <source>
        <dbReference type="HAMAP-Rule" id="MF_00265"/>
    </source>
</evidence>
<dbReference type="Pfam" id="PF01850">
    <property type="entry name" value="PIN"/>
    <property type="match status" value="1"/>
</dbReference>
<dbReference type="Proteomes" id="UP000180043">
    <property type="component" value="Unassembled WGS sequence"/>
</dbReference>